<evidence type="ECO:0000313" key="2">
    <source>
        <dbReference type="Proteomes" id="UP000825701"/>
    </source>
</evidence>
<evidence type="ECO:0000313" key="1">
    <source>
        <dbReference type="EMBL" id="QZN98464.1"/>
    </source>
</evidence>
<name>A0A9E6R5Z9_9HYPH</name>
<organism evidence="1 2">
    <name type="scientific">Chenggangzhangella methanolivorans</name>
    <dbReference type="NCBI Taxonomy" id="1437009"/>
    <lineage>
        <taxon>Bacteria</taxon>
        <taxon>Pseudomonadati</taxon>
        <taxon>Pseudomonadota</taxon>
        <taxon>Alphaproteobacteria</taxon>
        <taxon>Hyphomicrobiales</taxon>
        <taxon>Methylopilaceae</taxon>
        <taxon>Chenggangzhangella</taxon>
    </lineage>
</organism>
<dbReference type="RefSeq" id="WP_261401389.1">
    <property type="nucleotide sequence ID" value="NZ_CP081869.1"/>
</dbReference>
<dbReference type="Proteomes" id="UP000825701">
    <property type="component" value="Chromosome"/>
</dbReference>
<protein>
    <submittedName>
        <fullName evidence="1">Uncharacterized protein</fullName>
    </submittedName>
</protein>
<accession>A0A9E6R5Z9</accession>
<dbReference type="AlphaFoldDB" id="A0A9E6R5Z9"/>
<keyword evidence="2" id="KW-1185">Reference proteome</keyword>
<gene>
    <name evidence="1" type="ORF">K6K41_15470</name>
</gene>
<sequence>MEAFSPAALGVTQDEMRALGHAALAAAAIGAGRACLAAWLEQQPRGVADRVSLRFDPQDALPEPQDAHRAYGPGVVRLVAG</sequence>
<proteinExistence type="predicted"/>
<reference evidence="1" key="1">
    <citation type="submission" date="2021-08" db="EMBL/GenBank/DDBJ databases">
        <authorList>
            <person name="Zhang H."/>
            <person name="Xu M."/>
            <person name="Yu Z."/>
            <person name="Yang L."/>
            <person name="Cai Y."/>
        </authorList>
    </citation>
    <scope>NUCLEOTIDE SEQUENCE</scope>
    <source>
        <strain evidence="1">CHL1</strain>
    </source>
</reference>
<dbReference type="KEGG" id="cmet:K6K41_15470"/>
<dbReference type="EMBL" id="CP081869">
    <property type="protein sequence ID" value="QZN98464.1"/>
    <property type="molecule type" value="Genomic_DNA"/>
</dbReference>